<organism evidence="2 3">
    <name type="scientific">Sorghum bicolor</name>
    <name type="common">Sorghum</name>
    <name type="synonym">Sorghum vulgare</name>
    <dbReference type="NCBI Taxonomy" id="4558"/>
    <lineage>
        <taxon>Eukaryota</taxon>
        <taxon>Viridiplantae</taxon>
        <taxon>Streptophyta</taxon>
        <taxon>Embryophyta</taxon>
        <taxon>Tracheophyta</taxon>
        <taxon>Spermatophyta</taxon>
        <taxon>Magnoliopsida</taxon>
        <taxon>Liliopsida</taxon>
        <taxon>Poales</taxon>
        <taxon>Poaceae</taxon>
        <taxon>PACMAD clade</taxon>
        <taxon>Panicoideae</taxon>
        <taxon>Andropogonodae</taxon>
        <taxon>Andropogoneae</taxon>
        <taxon>Sorghinae</taxon>
        <taxon>Sorghum</taxon>
    </lineage>
</organism>
<dbReference type="EMBL" id="CM000762">
    <property type="protein sequence ID" value="KXG31911.2"/>
    <property type="molecule type" value="Genomic_DNA"/>
</dbReference>
<keyword evidence="3" id="KW-1185">Reference proteome</keyword>
<feature type="region of interest" description="Disordered" evidence="1">
    <location>
        <begin position="1"/>
        <end position="51"/>
    </location>
</feature>
<proteinExistence type="predicted"/>
<evidence type="ECO:0000313" key="2">
    <source>
        <dbReference type="EMBL" id="KXG31911.2"/>
    </source>
</evidence>
<dbReference type="AlphaFoldDB" id="A0A1B6Q1W1"/>
<gene>
    <name evidence="2" type="ORF">SORBI_3003G076001</name>
</gene>
<accession>A0A1B6Q1W1</accession>
<dbReference type="Gramene" id="KXG31911">
    <property type="protein sequence ID" value="KXG31911"/>
    <property type="gene ID" value="SORBI_3003G076001"/>
</dbReference>
<dbReference type="Proteomes" id="UP000000768">
    <property type="component" value="Chromosome 3"/>
</dbReference>
<reference evidence="2 3" key="1">
    <citation type="journal article" date="2009" name="Nature">
        <title>The Sorghum bicolor genome and the diversification of grasses.</title>
        <authorList>
            <person name="Paterson A.H."/>
            <person name="Bowers J.E."/>
            <person name="Bruggmann R."/>
            <person name="Dubchak I."/>
            <person name="Grimwood J."/>
            <person name="Gundlach H."/>
            <person name="Haberer G."/>
            <person name="Hellsten U."/>
            <person name="Mitros T."/>
            <person name="Poliakov A."/>
            <person name="Schmutz J."/>
            <person name="Spannagl M."/>
            <person name="Tang H."/>
            <person name="Wang X."/>
            <person name="Wicker T."/>
            <person name="Bharti A.K."/>
            <person name="Chapman J."/>
            <person name="Feltus F.A."/>
            <person name="Gowik U."/>
            <person name="Grigoriev I.V."/>
            <person name="Lyons E."/>
            <person name="Maher C.A."/>
            <person name="Martis M."/>
            <person name="Narechania A."/>
            <person name="Otillar R.P."/>
            <person name="Penning B.W."/>
            <person name="Salamov A.A."/>
            <person name="Wang Y."/>
            <person name="Zhang L."/>
            <person name="Carpita N.C."/>
            <person name="Freeling M."/>
            <person name="Gingle A.R."/>
            <person name="Hash C.T."/>
            <person name="Keller B."/>
            <person name="Klein P."/>
            <person name="Kresovich S."/>
            <person name="McCann M.C."/>
            <person name="Ming R."/>
            <person name="Peterson D.G."/>
            <person name="Mehboob-ur-Rahman"/>
            <person name="Ware D."/>
            <person name="Westhoff P."/>
            <person name="Mayer K.F."/>
            <person name="Messing J."/>
            <person name="Rokhsar D.S."/>
        </authorList>
    </citation>
    <scope>NUCLEOTIDE SEQUENCE [LARGE SCALE GENOMIC DNA]</scope>
    <source>
        <strain evidence="3">cv. BTx623</strain>
    </source>
</reference>
<feature type="compositionally biased region" description="Basic residues" evidence="1">
    <location>
        <begin position="39"/>
        <end position="48"/>
    </location>
</feature>
<dbReference type="InParanoid" id="A0A1B6Q1W1"/>
<protein>
    <submittedName>
        <fullName evidence="2">Uncharacterized protein</fullName>
    </submittedName>
</protein>
<reference evidence="3" key="2">
    <citation type="journal article" date="2018" name="Plant J.">
        <title>The Sorghum bicolor reference genome: improved assembly, gene annotations, a transcriptome atlas, and signatures of genome organization.</title>
        <authorList>
            <person name="McCormick R.F."/>
            <person name="Truong S.K."/>
            <person name="Sreedasyam A."/>
            <person name="Jenkins J."/>
            <person name="Shu S."/>
            <person name="Sims D."/>
            <person name="Kennedy M."/>
            <person name="Amirebrahimi M."/>
            <person name="Weers B.D."/>
            <person name="McKinley B."/>
            <person name="Mattison A."/>
            <person name="Morishige D.T."/>
            <person name="Grimwood J."/>
            <person name="Schmutz J."/>
            <person name="Mullet J.E."/>
        </authorList>
    </citation>
    <scope>NUCLEOTIDE SEQUENCE [LARGE SCALE GENOMIC DNA]</scope>
    <source>
        <strain evidence="3">cv. BTx623</strain>
    </source>
</reference>
<name>A0A1B6Q1W1_SORBI</name>
<feature type="compositionally biased region" description="Basic and acidic residues" evidence="1">
    <location>
        <begin position="25"/>
        <end position="38"/>
    </location>
</feature>
<evidence type="ECO:0000256" key="1">
    <source>
        <dbReference type="SAM" id="MobiDB-lite"/>
    </source>
</evidence>
<sequence length="131" mass="14923">MFAVGTDTRSTPRWYGGHGVAHQPPTRDAEGPRRDPRDPRRRRQRRPHVVTEDHLEELRYTIVPQDSSRKRSGRGRRCRCSYRGRRRSTVDTDGAARLPHVPARSRVMLGQDTSGSWRSVPGGLGSPCLWV</sequence>
<evidence type="ECO:0000313" key="3">
    <source>
        <dbReference type="Proteomes" id="UP000000768"/>
    </source>
</evidence>